<sequence>LLHPNPATSDGRGVINRAANRTNIQLDRSADEIEPESGQP</sequence>
<accession>A0A183AXQ3</accession>
<protein>
    <submittedName>
        <fullName evidence="2">Transposase</fullName>
    </submittedName>
</protein>
<feature type="region of interest" description="Disordered" evidence="1">
    <location>
        <begin position="1"/>
        <end position="40"/>
    </location>
</feature>
<organism evidence="2">
    <name type="scientific">Echinostoma caproni</name>
    <dbReference type="NCBI Taxonomy" id="27848"/>
    <lineage>
        <taxon>Eukaryota</taxon>
        <taxon>Metazoa</taxon>
        <taxon>Spiralia</taxon>
        <taxon>Lophotrochozoa</taxon>
        <taxon>Platyhelminthes</taxon>
        <taxon>Trematoda</taxon>
        <taxon>Digenea</taxon>
        <taxon>Plagiorchiida</taxon>
        <taxon>Echinostomata</taxon>
        <taxon>Echinostomatoidea</taxon>
        <taxon>Echinostomatidae</taxon>
        <taxon>Echinostoma</taxon>
    </lineage>
</organism>
<dbReference type="WBParaSite" id="ECPE_0001177301-mRNA-1">
    <property type="protein sequence ID" value="ECPE_0001177301-mRNA-1"/>
    <property type="gene ID" value="ECPE_0001177301"/>
</dbReference>
<evidence type="ECO:0000256" key="1">
    <source>
        <dbReference type="SAM" id="MobiDB-lite"/>
    </source>
</evidence>
<proteinExistence type="predicted"/>
<evidence type="ECO:0000313" key="2">
    <source>
        <dbReference type="WBParaSite" id="ECPE_0001177301-mRNA-1"/>
    </source>
</evidence>
<dbReference type="AlphaFoldDB" id="A0A183AXQ3"/>
<name>A0A183AXQ3_9TREM</name>
<reference evidence="2" key="1">
    <citation type="submission" date="2016-06" db="UniProtKB">
        <authorList>
            <consortium name="WormBaseParasite"/>
        </authorList>
    </citation>
    <scope>IDENTIFICATION</scope>
</reference>